<feature type="modified residue" description="Phosphohistidine" evidence="9">
    <location>
        <position position="2395"/>
    </location>
</feature>
<dbReference type="PROSITE" id="PS50109">
    <property type="entry name" value="HIS_KIN"/>
    <property type="match status" value="1"/>
</dbReference>
<keyword evidence="6" id="KW-0418">Kinase</keyword>
<dbReference type="GO" id="GO:0005737">
    <property type="term" value="C:cytoplasm"/>
    <property type="evidence" value="ECO:0007669"/>
    <property type="project" value="InterPro"/>
</dbReference>
<feature type="domain" description="HPt" evidence="14">
    <location>
        <begin position="638"/>
        <end position="742"/>
    </location>
</feature>
<dbReference type="EC" id="2.7.13.3" evidence="2"/>
<reference evidence="15 16" key="1">
    <citation type="submission" date="2019-10" db="EMBL/GenBank/DDBJ databases">
        <title>Cardiobacteriales fam. a chemoheterotrophic member of the order Cardiobacteriales, and proposal of Cardiobacteriales fam. nov.</title>
        <authorList>
            <person name="Wang C."/>
        </authorList>
    </citation>
    <scope>NUCLEOTIDE SEQUENCE [LARGE SCALE GENOMIC DNA]</scope>
    <source>
        <strain evidence="15 16">ML27</strain>
    </source>
</reference>
<name>A0A6N7ER79_9GAMM</name>
<dbReference type="InterPro" id="IPR005467">
    <property type="entry name" value="His_kinase_dom"/>
</dbReference>
<dbReference type="Gene3D" id="3.40.50.2300">
    <property type="match status" value="1"/>
</dbReference>
<feature type="region of interest" description="Disordered" evidence="11">
    <location>
        <begin position="1086"/>
        <end position="1149"/>
    </location>
</feature>
<dbReference type="InterPro" id="IPR004358">
    <property type="entry name" value="Sig_transdc_His_kin-like_C"/>
</dbReference>
<feature type="modified residue" description="4-aspartylphosphate" evidence="10">
    <location>
        <position position="3051"/>
    </location>
</feature>
<evidence type="ECO:0000259" key="12">
    <source>
        <dbReference type="PROSITE" id="PS50109"/>
    </source>
</evidence>
<evidence type="ECO:0000259" key="14">
    <source>
        <dbReference type="PROSITE" id="PS50894"/>
    </source>
</evidence>
<dbReference type="InterPro" id="IPR001789">
    <property type="entry name" value="Sig_transdc_resp-reg_receiver"/>
</dbReference>
<evidence type="ECO:0000256" key="5">
    <source>
        <dbReference type="ARBA" id="ARBA00022679"/>
    </source>
</evidence>
<dbReference type="SMART" id="SM00448">
    <property type="entry name" value="REC"/>
    <property type="match status" value="1"/>
</dbReference>
<dbReference type="CDD" id="cd00088">
    <property type="entry name" value="HPT"/>
    <property type="match status" value="2"/>
</dbReference>
<dbReference type="InterPro" id="IPR051315">
    <property type="entry name" value="Bact_Chemotaxis_CheA"/>
</dbReference>
<keyword evidence="5" id="KW-0808">Transferase</keyword>
<dbReference type="SUPFAM" id="SSF47226">
    <property type="entry name" value="Histidine-containing phosphotransfer domain, HPT domain"/>
    <property type="match status" value="2"/>
</dbReference>
<feature type="region of interest" description="Disordered" evidence="11">
    <location>
        <begin position="1903"/>
        <end position="1939"/>
    </location>
</feature>
<dbReference type="SMART" id="SM00387">
    <property type="entry name" value="HATPase_c"/>
    <property type="match status" value="1"/>
</dbReference>
<evidence type="ECO:0000256" key="1">
    <source>
        <dbReference type="ARBA" id="ARBA00000085"/>
    </source>
</evidence>
<evidence type="ECO:0000256" key="7">
    <source>
        <dbReference type="ARBA" id="ARBA00023012"/>
    </source>
</evidence>
<dbReference type="SMART" id="SM01231">
    <property type="entry name" value="H-kinase_dim"/>
    <property type="match status" value="1"/>
</dbReference>
<evidence type="ECO:0000256" key="11">
    <source>
        <dbReference type="SAM" id="MobiDB-lite"/>
    </source>
</evidence>
<evidence type="ECO:0000313" key="16">
    <source>
        <dbReference type="Proteomes" id="UP000471298"/>
    </source>
</evidence>
<dbReference type="Gene3D" id="3.30.565.10">
    <property type="entry name" value="Histidine kinase-like ATPase, C-terminal domain"/>
    <property type="match status" value="1"/>
</dbReference>
<dbReference type="Gene3D" id="2.30.30.40">
    <property type="entry name" value="SH3 Domains"/>
    <property type="match status" value="1"/>
</dbReference>
<dbReference type="PANTHER" id="PTHR43395:SF8">
    <property type="entry name" value="HISTIDINE KINASE"/>
    <property type="match status" value="1"/>
</dbReference>
<dbReference type="InParanoid" id="A0A6N7ER79"/>
<keyword evidence="7" id="KW-0902">Two-component regulatory system</keyword>
<protein>
    <recommendedName>
        <fullName evidence="3">Chemotaxis protein CheA</fullName>
        <ecNumber evidence="2">2.7.13.3</ecNumber>
    </recommendedName>
</protein>
<dbReference type="Gene3D" id="1.20.120.160">
    <property type="entry name" value="HPT domain"/>
    <property type="match status" value="2"/>
</dbReference>
<dbReference type="GO" id="GO:0000155">
    <property type="term" value="F:phosphorelay sensor kinase activity"/>
    <property type="evidence" value="ECO:0007669"/>
    <property type="project" value="InterPro"/>
</dbReference>
<feature type="compositionally biased region" description="Low complexity" evidence="11">
    <location>
        <begin position="1086"/>
        <end position="1100"/>
    </location>
</feature>
<dbReference type="CDD" id="cd17546">
    <property type="entry name" value="REC_hyHK_CKI1_RcsC-like"/>
    <property type="match status" value="1"/>
</dbReference>
<dbReference type="Pfam" id="PF02518">
    <property type="entry name" value="HATPase_c"/>
    <property type="match status" value="1"/>
</dbReference>
<evidence type="ECO:0000256" key="10">
    <source>
        <dbReference type="PROSITE-ProRule" id="PRU00169"/>
    </source>
</evidence>
<dbReference type="InterPro" id="IPR036890">
    <property type="entry name" value="HATPase_C_sf"/>
</dbReference>
<evidence type="ECO:0000256" key="8">
    <source>
        <dbReference type="ARBA" id="ARBA00035100"/>
    </source>
</evidence>
<dbReference type="SUPFAM" id="SSF52172">
    <property type="entry name" value="CheY-like"/>
    <property type="match status" value="1"/>
</dbReference>
<dbReference type="InterPro" id="IPR011006">
    <property type="entry name" value="CheY-like_superfamily"/>
</dbReference>
<feature type="region of interest" description="Disordered" evidence="11">
    <location>
        <begin position="1638"/>
        <end position="1660"/>
    </location>
</feature>
<feature type="compositionally biased region" description="Acidic residues" evidence="11">
    <location>
        <begin position="2103"/>
        <end position="2114"/>
    </location>
</feature>
<feature type="domain" description="Histidine kinase" evidence="12">
    <location>
        <begin position="2604"/>
        <end position="2837"/>
    </location>
</feature>
<feature type="region of interest" description="Disordered" evidence="11">
    <location>
        <begin position="1374"/>
        <end position="1400"/>
    </location>
</feature>
<keyword evidence="4 10" id="KW-0597">Phosphoprotein</keyword>
<organism evidence="15 16">
    <name type="scientific">Ostreibacterium oceani</name>
    <dbReference type="NCBI Taxonomy" id="2654998"/>
    <lineage>
        <taxon>Bacteria</taxon>
        <taxon>Pseudomonadati</taxon>
        <taxon>Pseudomonadota</taxon>
        <taxon>Gammaproteobacteria</taxon>
        <taxon>Cardiobacteriales</taxon>
        <taxon>Ostreibacteriaceae</taxon>
        <taxon>Ostreibacterium</taxon>
    </lineage>
</organism>
<comment type="caution">
    <text evidence="15">The sequence shown here is derived from an EMBL/GenBank/DDBJ whole genome shotgun (WGS) entry which is preliminary data.</text>
</comment>
<accession>A0A6N7ER79</accession>
<feature type="compositionally biased region" description="Low complexity" evidence="11">
    <location>
        <begin position="1328"/>
        <end position="1355"/>
    </location>
</feature>
<feature type="modified residue" description="Phosphohistidine" evidence="9">
    <location>
        <position position="685"/>
    </location>
</feature>
<dbReference type="PROSITE" id="PS50894">
    <property type="entry name" value="HPT"/>
    <property type="match status" value="2"/>
</dbReference>
<dbReference type="PANTHER" id="PTHR43395">
    <property type="entry name" value="SENSOR HISTIDINE KINASE CHEA"/>
    <property type="match status" value="1"/>
</dbReference>
<feature type="region of interest" description="Disordered" evidence="11">
    <location>
        <begin position="577"/>
        <end position="623"/>
    </location>
</feature>
<evidence type="ECO:0000313" key="15">
    <source>
        <dbReference type="EMBL" id="MPV85374.1"/>
    </source>
</evidence>
<dbReference type="EMBL" id="WHNW01000001">
    <property type="protein sequence ID" value="MPV85374.1"/>
    <property type="molecule type" value="Genomic_DNA"/>
</dbReference>
<evidence type="ECO:0000259" key="13">
    <source>
        <dbReference type="PROSITE" id="PS50110"/>
    </source>
</evidence>
<dbReference type="SMART" id="SM00073">
    <property type="entry name" value="HPT"/>
    <property type="match status" value="2"/>
</dbReference>
<sequence>MLTYISENLLTSVKSEMLTTLDKTENRVADIFEFGETHGSEEVIQQIHSVRGALLMLAEKEAASLCDSILQSIKDAIHHAAFENDELAAAFLSLKQYVISLSASKNDTSSLIKAQTGLATQNNAHHFGEDERAMLKKAADKLHELGESDDEALWQSVYKITKAIIGLVKTLESYEFIWLTQQLSILNIKQEISTEAADKTRYLTTFANYLLQISAHGEALGYYEPAQPVIDQLQALTSNTSKALKNDFSPPAYSLLAEDSDISIVFPISAETIETIAFLIKKELAVCKNAFENALAEDKLSDKSVRASLKAGMHLPKAAFHLLAFYPGNALIYDTETILDNGQFNAEQIAEYARNLVLIEDALWGLKYLDKDGVINAQENLERQQAHALFMVANAAKVIVADMGYHFFKGTRDQLLERFDSPQHLDFIQIASQVHQFMAASLLLGEDKLSKLLAKTEQAHLFVSAQPELMQQKPIANAYLDLLVSYEVAFDQLHSAMAVDRRALKLLENTQKRFASVIKFSADQAVDAPYVSHTSASSQADEPFDGMTDDALLTDGQQGAIDSLHGEGFNTAQSALEKGSTAQTNGDASGDAKAADQGVPAGEGGLGDSSAGSSHSDSSGSGYASRAVINENIHSLATDEVDEEILDIFLEEGMDIAKKLAVLVPKLKDNYFDETLAGEIRRAYHTLKGSGRMVGLNVFGEFAWQHEELFNRSLAGEFALNDDAYDLLIKSNELINQTLNTNPFAEDRAALLMAAARVEALRNELLGKDKNAQDISSLSESDLERLADKVGQSKARQSSDEQAIATLAQHPALADSADGGENHHEKKSTAGNVVDENIDKIAQTAQLVAQSGDVDSRDMSAMLKALEQIDTSNLNSEQSQIYDGLTDIENRLSDSWNNLPSQQSAEKIAGALSAMARDNLAAQLDDTLADIDEIKSALAQPKIDSTETAIDHLSSATSNATQAQSLFDAWAQNGFDFGDAFTRLKGNVIETEHLVKSAQLDNVAPLAEKTRETLDQVETRADKDKPLTQSVTQPIANAITEISQLLQSIQSGKTGARINPQTLQALDTAVDELNKNYQQVRSALSAADSEAATGEASASEIDTAGTNSENQLPDQPTTSPFNQTPSTAAVDTSVTDEEQPLPQGRQKGSEQVATFLETARPKVQASKSNFSEWEASAFQARVPLNKLRDNIDEVKRAGNQIEYIDNQLVTQSLTDTLDQVADHPEPPQPIVTEPVKWAIDDLDRMHEDLASGKSGEARPEILDALMQANLSMQPQSSAAQQPHSDTAGFDIKQVAQQIIDDLGTGNEANYDAVSHAASFGQTLAQTAPQTMSPPQVPSQQVPSQQVPIPQAPVSSYLGQPGELTQQLEKFKKALSSNAPSESKNALESSDLSSGQSADQASSLPFDFSEAIDSVYDIEASIDEKNAPSWTWDMLASIEDTLIGMQGKALSPANADLQKVEKALDALADSSRVTPKMAKNIINDLMGLRAGLPGRRQYSDTLEKFNERAEDIIESTDTAYADWASAGFTPDVESLDSLIDQVGAINQVANEVDYGEAAELSSLVDSVLNRIKSEQVKPFTPVSDSVSEALEEIASAKARVDTGSRSEKYPELLSDLDSHAKAEQIGEPISGLNQGAALVGQADSQDSQDDSQDHASSGHASDANTADLALSAKNTVQKSTQAAAQDYESSKDQSSKDQSSHEALVAPELPAAQVAFSERAEQPISSSKQHYSAWQAENYNASEPLQALTTDVQGINEAAQVAAYQDAEDLSQHVTDILSRLAQEQVVPSTATAQTIESALNEFSGIQESTGQGKVATVSQTVVQQTQKQAQTEVLGEPIYTSLSESALSESALSEAALNTLDASTTSGASTASAPVEKATFDASRPEIKLDQVDDNIKTALSDAHASLVPDQKPAASPDGNADGNADGNTDGNADGALGTSSAIDATNSLDLDMASTVYEAFARQAPQHIERSFEQFEDWQASDFVDQAPLQGLHSSVDTITDIAKSSEFQSGTRLGEAVSEVLSQIARDGLTPDEITTDYIKSSLEAFQQSSQAIQAQASEGVEIDDALIDSVRNQAIAIAAQQNQETESQAGKADTAATDASETDTSETDTSETDTSGAAEAPALSMASQVYQEFADQAPPYIEQSFEQFEDWEASAFTDQSTLINLNDSVAKITHIAKSTAFDSAFQLGEAVGGVLGQLAQRDQAPNTETTEAIEASLSAFDYSAKAIQNNADDIDIDPALIDRINAQKDLYPTDAIDELGVMPTEDAEAQSAETANEIANEIEAEGEVAAEIAAERATEVGIEDATPEARADDEAEATQQPYSVTDENSHAFGDDADGAVAFNDPNNLDSTILDIFIDEAKEILQRNEISLQEWGASHDNLSAVQELQRGMHTLKGGARMAEMTVLGDLSHYTESLLDLIVEGTIANKDAAHVLLSEGHEISKDMVFAAESKRYIYASPHFLQRLSDFIEKETGKGLDIKAPTREIAAVDLESRPTPAQTTKDKSTTTKKPYNIRLQSDLIEKLSALAGEDAITRARIERSTTEHGFQLSELTQTIVRVSEQLRRLENETETQILFRHETDLLKEEEFDPLELDRFSEIQQLSRSLSESIDDLGNIRETLHNQLDDVKQALREQGNIQRELQDSILSATLARFDTLESRLARIVDQVANEQGKEVELQIYGGQVEIERNMLEDLLPGFEHTIRNSLAHGIELPQDREAVGKPRKGRIRIGVRREGAEVWFVIADDGCGANLSRIRNKAEKLGILDADKANDKNYLLQLLFEPGFSTAETTTQLSGRGIGLDVLREVVHARQGSIEIETEENKGMATSIRLPFTMSVTDALIVKIGEYTYATPIASIEGVARISIETYGKFANGEVVYHHYGQKRYRLESLLNYIDPNAEKVNSAFGVPVLLIRVGSERLALEVEEIYTRQEIIIKSVNIQLTTIPGVVGAAILDNGQPVAVVEMATLGRQFLQHLAMDTPQQVSLVQQNKEEALETRLKVLVVDDSITMRKITTKILARYDIEAQTAKDGVDAINAIADWIPDLILLDIEMPRMDGFEFATHVRNDSIYEHIPIIMITSRHGEKHRRRAANIGVNGYLGKPYTDDVLIKEIESVLDTKLKR</sequence>
<feature type="compositionally biased region" description="Polar residues" evidence="11">
    <location>
        <begin position="1104"/>
        <end position="1133"/>
    </location>
</feature>
<evidence type="ECO:0000256" key="3">
    <source>
        <dbReference type="ARBA" id="ARBA00021495"/>
    </source>
</evidence>
<dbReference type="GO" id="GO:0006935">
    <property type="term" value="P:chemotaxis"/>
    <property type="evidence" value="ECO:0007669"/>
    <property type="project" value="InterPro"/>
</dbReference>
<feature type="domain" description="HPt" evidence="14">
    <location>
        <begin position="2348"/>
        <end position="2455"/>
    </location>
</feature>
<comment type="function">
    <text evidence="8">Involved in the transmission of sensory signals from the chemoreceptors to the flagellar motors. CheA is autophosphorylated; it can transfer its phosphate group to either CheB or CheY.</text>
</comment>
<evidence type="ECO:0000256" key="6">
    <source>
        <dbReference type="ARBA" id="ARBA00022777"/>
    </source>
</evidence>
<feature type="region of interest" description="Disordered" evidence="11">
    <location>
        <begin position="1327"/>
        <end position="1358"/>
    </location>
</feature>
<dbReference type="InterPro" id="IPR036641">
    <property type="entry name" value="HPT_dom_sf"/>
</dbReference>
<feature type="compositionally biased region" description="Basic and acidic residues" evidence="11">
    <location>
        <begin position="1687"/>
        <end position="1699"/>
    </location>
</feature>
<feature type="region of interest" description="Disordered" evidence="11">
    <location>
        <begin position="2084"/>
        <end position="2120"/>
    </location>
</feature>
<dbReference type="InterPro" id="IPR004105">
    <property type="entry name" value="CheA-like_dim"/>
</dbReference>
<dbReference type="PRINTS" id="PR00344">
    <property type="entry name" value="BCTRLSENSOR"/>
</dbReference>
<dbReference type="InterPro" id="IPR003594">
    <property type="entry name" value="HATPase_dom"/>
</dbReference>
<dbReference type="SUPFAM" id="SSF50341">
    <property type="entry name" value="CheW-like"/>
    <property type="match status" value="1"/>
</dbReference>
<evidence type="ECO:0000256" key="2">
    <source>
        <dbReference type="ARBA" id="ARBA00012438"/>
    </source>
</evidence>
<evidence type="ECO:0000256" key="4">
    <source>
        <dbReference type="ARBA" id="ARBA00022553"/>
    </source>
</evidence>
<dbReference type="InterPro" id="IPR036061">
    <property type="entry name" value="CheW-like_dom_sf"/>
</dbReference>
<gene>
    <name evidence="15" type="ORF">GCU85_01325</name>
</gene>
<feature type="compositionally biased region" description="Low complexity" evidence="11">
    <location>
        <begin position="608"/>
        <end position="623"/>
    </location>
</feature>
<dbReference type="InterPro" id="IPR008207">
    <property type="entry name" value="Sig_transdc_His_kin_Hpt_dom"/>
</dbReference>
<dbReference type="FunFam" id="3.30.565.10:FF:000016">
    <property type="entry name" value="Chemotaxis protein CheA, putative"/>
    <property type="match status" value="1"/>
</dbReference>
<dbReference type="Proteomes" id="UP000471298">
    <property type="component" value="Unassembled WGS sequence"/>
</dbReference>
<dbReference type="PROSITE" id="PS50110">
    <property type="entry name" value="RESPONSE_REGULATORY"/>
    <property type="match status" value="1"/>
</dbReference>
<dbReference type="RefSeq" id="WP_152808554.1">
    <property type="nucleotide sequence ID" value="NZ_WHNW01000001.1"/>
</dbReference>
<dbReference type="SMART" id="SM00260">
    <property type="entry name" value="CheW"/>
    <property type="match status" value="1"/>
</dbReference>
<dbReference type="InterPro" id="IPR002545">
    <property type="entry name" value="CheW-lke_dom"/>
</dbReference>
<comment type="catalytic activity">
    <reaction evidence="1">
        <text>ATP + protein L-histidine = ADP + protein N-phospho-L-histidine.</text>
        <dbReference type="EC" id="2.7.13.3"/>
    </reaction>
</comment>
<dbReference type="Pfam" id="PF01627">
    <property type="entry name" value="Hpt"/>
    <property type="match status" value="2"/>
</dbReference>
<keyword evidence="16" id="KW-1185">Reference proteome</keyword>
<feature type="compositionally biased region" description="Polar residues" evidence="11">
    <location>
        <begin position="577"/>
        <end position="587"/>
    </location>
</feature>
<proteinExistence type="predicted"/>
<dbReference type="Pfam" id="PF00072">
    <property type="entry name" value="Response_reg"/>
    <property type="match status" value="1"/>
</dbReference>
<dbReference type="SUPFAM" id="SSF55874">
    <property type="entry name" value="ATPase domain of HSP90 chaperone/DNA topoisomerase II/histidine kinase"/>
    <property type="match status" value="1"/>
</dbReference>
<feature type="region of interest" description="Disordered" evidence="11">
    <location>
        <begin position="1675"/>
        <end position="1701"/>
    </location>
</feature>
<feature type="domain" description="Response regulatory" evidence="13">
    <location>
        <begin position="3002"/>
        <end position="3118"/>
    </location>
</feature>
<evidence type="ECO:0000256" key="9">
    <source>
        <dbReference type="PROSITE-ProRule" id="PRU00110"/>
    </source>
</evidence>
<feature type="region of interest" description="Disordered" evidence="11">
    <location>
        <begin position="533"/>
        <end position="552"/>
    </location>
</feature>